<name>A0A9D2NL69_9FIRM</name>
<dbReference type="GO" id="GO:0016887">
    <property type="term" value="F:ATP hydrolysis activity"/>
    <property type="evidence" value="ECO:0007669"/>
    <property type="project" value="InterPro"/>
</dbReference>
<dbReference type="InterPro" id="IPR003439">
    <property type="entry name" value="ABC_transporter-like_ATP-bd"/>
</dbReference>
<dbReference type="InterPro" id="IPR051782">
    <property type="entry name" value="ABC_Transporter_VariousFunc"/>
</dbReference>
<keyword evidence="1" id="KW-0813">Transport</keyword>
<dbReference type="Gene3D" id="3.40.50.300">
    <property type="entry name" value="P-loop containing nucleotide triphosphate hydrolases"/>
    <property type="match status" value="1"/>
</dbReference>
<gene>
    <name evidence="5" type="ORF">H9758_04000</name>
</gene>
<dbReference type="Pfam" id="PF00005">
    <property type="entry name" value="ABC_tran"/>
    <property type="match status" value="1"/>
</dbReference>
<evidence type="ECO:0000256" key="2">
    <source>
        <dbReference type="ARBA" id="ARBA00022741"/>
    </source>
</evidence>
<evidence type="ECO:0000256" key="3">
    <source>
        <dbReference type="ARBA" id="ARBA00022840"/>
    </source>
</evidence>
<comment type="caution">
    <text evidence="5">The sequence shown here is derived from an EMBL/GenBank/DDBJ whole genome shotgun (WGS) entry which is preliminary data.</text>
</comment>
<evidence type="ECO:0000259" key="4">
    <source>
        <dbReference type="PROSITE" id="PS50893"/>
    </source>
</evidence>
<sequence>MTTFSCTNITRRYKNFCLDNVSFSMETGYFYVLAGVNGSGKTTLLDCIAGVDNGFPHSFLGNAQIGDVSLKTSPEAYRQRLGYISEKCPFFLEESVAQNGLTYGEFYPDWSVRDYSSYLSRLGVDPSKRIYQLSKGEFMKLQICFALAHHPDFLFLDEPLEGFDPVFRHEFLDLLGELLDRDMGILLSTHITEDVDRLADYLLILENGRLTADASKETLNDRYQELTGVSAPHIRDLLELEHRRDHPRS</sequence>
<evidence type="ECO:0000313" key="6">
    <source>
        <dbReference type="Proteomes" id="UP000823890"/>
    </source>
</evidence>
<dbReference type="GO" id="GO:0005524">
    <property type="term" value="F:ATP binding"/>
    <property type="evidence" value="ECO:0007669"/>
    <property type="project" value="UniProtKB-KW"/>
</dbReference>
<evidence type="ECO:0000256" key="1">
    <source>
        <dbReference type="ARBA" id="ARBA00022448"/>
    </source>
</evidence>
<proteinExistence type="predicted"/>
<keyword evidence="3 5" id="KW-0067">ATP-binding</keyword>
<dbReference type="Proteomes" id="UP000823890">
    <property type="component" value="Unassembled WGS sequence"/>
</dbReference>
<dbReference type="InterPro" id="IPR027417">
    <property type="entry name" value="P-loop_NTPase"/>
</dbReference>
<dbReference type="EMBL" id="DWWO01000048">
    <property type="protein sequence ID" value="HJC33739.1"/>
    <property type="molecule type" value="Genomic_DNA"/>
</dbReference>
<dbReference type="SMART" id="SM00382">
    <property type="entry name" value="AAA"/>
    <property type="match status" value="1"/>
</dbReference>
<dbReference type="PANTHER" id="PTHR42939">
    <property type="entry name" value="ABC TRANSPORTER ATP-BINDING PROTEIN ALBC-RELATED"/>
    <property type="match status" value="1"/>
</dbReference>
<evidence type="ECO:0000313" key="5">
    <source>
        <dbReference type="EMBL" id="HJC33739.1"/>
    </source>
</evidence>
<organism evidence="5 6">
    <name type="scientific">Candidatus Mediterraneibacter faecipullorum</name>
    <dbReference type="NCBI Taxonomy" id="2838670"/>
    <lineage>
        <taxon>Bacteria</taxon>
        <taxon>Bacillati</taxon>
        <taxon>Bacillota</taxon>
        <taxon>Clostridia</taxon>
        <taxon>Lachnospirales</taxon>
        <taxon>Lachnospiraceae</taxon>
        <taxon>Mediterraneibacter</taxon>
    </lineage>
</organism>
<accession>A0A9D2NL69</accession>
<keyword evidence="2" id="KW-0547">Nucleotide-binding</keyword>
<dbReference type="PROSITE" id="PS50893">
    <property type="entry name" value="ABC_TRANSPORTER_2"/>
    <property type="match status" value="1"/>
</dbReference>
<reference evidence="5" key="1">
    <citation type="journal article" date="2021" name="PeerJ">
        <title>Extensive microbial diversity within the chicken gut microbiome revealed by metagenomics and culture.</title>
        <authorList>
            <person name="Gilroy R."/>
            <person name="Ravi A."/>
            <person name="Getino M."/>
            <person name="Pursley I."/>
            <person name="Horton D.L."/>
            <person name="Alikhan N.F."/>
            <person name="Baker D."/>
            <person name="Gharbi K."/>
            <person name="Hall N."/>
            <person name="Watson M."/>
            <person name="Adriaenssens E.M."/>
            <person name="Foster-Nyarko E."/>
            <person name="Jarju S."/>
            <person name="Secka A."/>
            <person name="Antonio M."/>
            <person name="Oren A."/>
            <person name="Chaudhuri R.R."/>
            <person name="La Ragione R."/>
            <person name="Hildebrand F."/>
            <person name="Pallen M.J."/>
        </authorList>
    </citation>
    <scope>NUCLEOTIDE SEQUENCE</scope>
    <source>
        <strain evidence="5">ChiW19-954</strain>
    </source>
</reference>
<dbReference type="AlphaFoldDB" id="A0A9D2NL69"/>
<protein>
    <submittedName>
        <fullName evidence="5">ABC transporter ATP-binding protein</fullName>
    </submittedName>
</protein>
<feature type="domain" description="ABC transporter" evidence="4">
    <location>
        <begin position="1"/>
        <end position="232"/>
    </location>
</feature>
<dbReference type="CDD" id="cd03230">
    <property type="entry name" value="ABC_DR_subfamily_A"/>
    <property type="match status" value="1"/>
</dbReference>
<dbReference type="PANTHER" id="PTHR42939:SF3">
    <property type="entry name" value="ABC TRANSPORTER ATP-BINDING COMPONENT"/>
    <property type="match status" value="1"/>
</dbReference>
<reference evidence="5" key="2">
    <citation type="submission" date="2021-04" db="EMBL/GenBank/DDBJ databases">
        <authorList>
            <person name="Gilroy R."/>
        </authorList>
    </citation>
    <scope>NUCLEOTIDE SEQUENCE</scope>
    <source>
        <strain evidence="5">ChiW19-954</strain>
    </source>
</reference>
<dbReference type="InterPro" id="IPR003593">
    <property type="entry name" value="AAA+_ATPase"/>
</dbReference>
<dbReference type="SUPFAM" id="SSF52540">
    <property type="entry name" value="P-loop containing nucleoside triphosphate hydrolases"/>
    <property type="match status" value="1"/>
</dbReference>